<keyword evidence="1" id="KW-0812">Transmembrane</keyword>
<sequence>MSAEFLWKINKRWAKRIRVGIMSSTILSVPSIYLLANGPYLKEYFEKRYDVSSVLPSHLQQIVDSVTYLDSVTHGALNSPWGARTALPFYAQFQTINEAYDYCRKKLEPMLFMGEQACVIWDSDVGRQIIETFVLSEDALKFLVRRDLTAHEAVKRTALFAFYWFCYTSIAFMLAQIIVHYYFTSSVLWFCGLSFALNAPACWGSVQNAKFDWHATDQSADADAARVSLVHGRGGKEYYQKMLKRNRYTL</sequence>
<keyword evidence="2" id="KW-1185">Reference proteome</keyword>
<evidence type="ECO:0000313" key="3">
    <source>
        <dbReference type="WBParaSite" id="EEL_0000211901-mRNA-1"/>
    </source>
</evidence>
<dbReference type="PANTHER" id="PTHR21824">
    <property type="entry name" value="TRANSMEMBRANE PROTEIN 177"/>
    <property type="match status" value="1"/>
</dbReference>
<keyword evidence="1" id="KW-1133">Transmembrane helix</keyword>
<dbReference type="AlphaFoldDB" id="A0A0R3RKW0"/>
<dbReference type="InterPro" id="IPR026620">
    <property type="entry name" value="TMEM177"/>
</dbReference>
<evidence type="ECO:0000313" key="2">
    <source>
        <dbReference type="Proteomes" id="UP000050640"/>
    </source>
</evidence>
<dbReference type="Proteomes" id="UP000050640">
    <property type="component" value="Unplaced"/>
</dbReference>
<protein>
    <submittedName>
        <fullName evidence="3">Integral membrane protein</fullName>
    </submittedName>
</protein>
<feature type="transmembrane region" description="Helical" evidence="1">
    <location>
        <begin position="161"/>
        <end position="183"/>
    </location>
</feature>
<dbReference type="GO" id="GO:0016020">
    <property type="term" value="C:membrane"/>
    <property type="evidence" value="ECO:0007669"/>
    <property type="project" value="TreeGrafter"/>
</dbReference>
<feature type="transmembrane region" description="Helical" evidence="1">
    <location>
        <begin position="17"/>
        <end position="36"/>
    </location>
</feature>
<accession>A0A0R3RKW0</accession>
<evidence type="ECO:0000256" key="1">
    <source>
        <dbReference type="SAM" id="Phobius"/>
    </source>
</evidence>
<dbReference type="PANTHER" id="PTHR21824:SF4">
    <property type="entry name" value="TRANSMEMBRANE PROTEIN 177"/>
    <property type="match status" value="1"/>
</dbReference>
<organism evidence="2 3">
    <name type="scientific">Elaeophora elaphi</name>
    <dbReference type="NCBI Taxonomy" id="1147741"/>
    <lineage>
        <taxon>Eukaryota</taxon>
        <taxon>Metazoa</taxon>
        <taxon>Ecdysozoa</taxon>
        <taxon>Nematoda</taxon>
        <taxon>Chromadorea</taxon>
        <taxon>Rhabditida</taxon>
        <taxon>Spirurina</taxon>
        <taxon>Spiruromorpha</taxon>
        <taxon>Filarioidea</taxon>
        <taxon>Onchocercidae</taxon>
        <taxon>Elaeophora</taxon>
    </lineage>
</organism>
<dbReference type="WBParaSite" id="EEL_0000211901-mRNA-1">
    <property type="protein sequence ID" value="EEL_0000211901-mRNA-1"/>
    <property type="gene ID" value="EEL_0000211901"/>
</dbReference>
<keyword evidence="1" id="KW-0472">Membrane</keyword>
<reference evidence="3" key="1">
    <citation type="submission" date="2017-02" db="UniProtKB">
        <authorList>
            <consortium name="WormBaseParasite"/>
        </authorList>
    </citation>
    <scope>IDENTIFICATION</scope>
</reference>
<dbReference type="STRING" id="1147741.A0A0R3RKW0"/>
<name>A0A0R3RKW0_9BILA</name>
<proteinExistence type="predicted"/>